<keyword evidence="1" id="KW-1133">Transmembrane helix</keyword>
<evidence type="ECO:0000313" key="2">
    <source>
        <dbReference type="EMBL" id="BAT14369.1"/>
    </source>
</evidence>
<keyword evidence="1" id="KW-0472">Membrane</keyword>
<dbReference type="AlphaFoldDB" id="A0A0P0Y2Z3"/>
<proteinExistence type="predicted"/>
<dbReference type="Proteomes" id="UP000059680">
    <property type="component" value="Chromosome 11"/>
</dbReference>
<accession>A0A0P0Y2Z3</accession>
<dbReference type="ExpressionAtlas" id="A0A0P0Y2Z3">
    <property type="expression patterns" value="baseline and differential"/>
</dbReference>
<dbReference type="Gramene" id="Os11t0545000-02">
    <property type="protein sequence ID" value="Os11t0545000-02"/>
    <property type="gene ID" value="Os11g0545000"/>
</dbReference>
<reference evidence="3" key="1">
    <citation type="journal article" date="2005" name="Nature">
        <title>The map-based sequence of the rice genome.</title>
        <authorList>
            <consortium name="International rice genome sequencing project (IRGSP)"/>
            <person name="Matsumoto T."/>
            <person name="Wu J."/>
            <person name="Kanamori H."/>
            <person name="Katayose Y."/>
            <person name="Fujisawa M."/>
            <person name="Namiki N."/>
            <person name="Mizuno H."/>
            <person name="Yamamoto K."/>
            <person name="Antonio B.A."/>
            <person name="Baba T."/>
            <person name="Sakata K."/>
            <person name="Nagamura Y."/>
            <person name="Aoki H."/>
            <person name="Arikawa K."/>
            <person name="Arita K."/>
            <person name="Bito T."/>
            <person name="Chiden Y."/>
            <person name="Fujitsuka N."/>
            <person name="Fukunaka R."/>
            <person name="Hamada M."/>
            <person name="Harada C."/>
            <person name="Hayashi A."/>
            <person name="Hijishita S."/>
            <person name="Honda M."/>
            <person name="Hosokawa S."/>
            <person name="Ichikawa Y."/>
            <person name="Idonuma A."/>
            <person name="Iijima M."/>
            <person name="Ikeda M."/>
            <person name="Ikeno M."/>
            <person name="Ito K."/>
            <person name="Ito S."/>
            <person name="Ito T."/>
            <person name="Ito Y."/>
            <person name="Ito Y."/>
            <person name="Iwabuchi A."/>
            <person name="Kamiya K."/>
            <person name="Karasawa W."/>
            <person name="Kurita K."/>
            <person name="Katagiri S."/>
            <person name="Kikuta A."/>
            <person name="Kobayashi H."/>
            <person name="Kobayashi N."/>
            <person name="Machita K."/>
            <person name="Maehara T."/>
            <person name="Masukawa M."/>
            <person name="Mizubayashi T."/>
            <person name="Mukai Y."/>
            <person name="Nagasaki H."/>
            <person name="Nagata Y."/>
            <person name="Naito S."/>
            <person name="Nakashima M."/>
            <person name="Nakama Y."/>
            <person name="Nakamichi Y."/>
            <person name="Nakamura M."/>
            <person name="Meguro A."/>
            <person name="Negishi M."/>
            <person name="Ohta I."/>
            <person name="Ohta T."/>
            <person name="Okamoto M."/>
            <person name="Ono N."/>
            <person name="Saji S."/>
            <person name="Sakaguchi M."/>
            <person name="Sakai K."/>
            <person name="Shibata M."/>
            <person name="Shimokawa T."/>
            <person name="Song J."/>
            <person name="Takazaki Y."/>
            <person name="Terasawa K."/>
            <person name="Tsugane M."/>
            <person name="Tsuji K."/>
            <person name="Ueda S."/>
            <person name="Waki K."/>
            <person name="Yamagata H."/>
            <person name="Yamamoto M."/>
            <person name="Yamamoto S."/>
            <person name="Yamane H."/>
            <person name="Yoshiki S."/>
            <person name="Yoshihara R."/>
            <person name="Yukawa K."/>
            <person name="Zhong H."/>
            <person name="Yano M."/>
            <person name="Yuan Q."/>
            <person name="Ouyang S."/>
            <person name="Liu J."/>
            <person name="Jones K.M."/>
            <person name="Gansberger K."/>
            <person name="Moffat K."/>
            <person name="Hill J."/>
            <person name="Bera J."/>
            <person name="Fadrosh D."/>
            <person name="Jin S."/>
            <person name="Johri S."/>
            <person name="Kim M."/>
            <person name="Overton L."/>
            <person name="Reardon M."/>
            <person name="Tsitrin T."/>
            <person name="Vuong H."/>
            <person name="Weaver B."/>
            <person name="Ciecko A."/>
            <person name="Tallon L."/>
            <person name="Jackson J."/>
            <person name="Pai G."/>
            <person name="Aken S.V."/>
            <person name="Utterback T."/>
            <person name="Reidmuller S."/>
            <person name="Feldblyum T."/>
            <person name="Hsiao J."/>
            <person name="Zismann V."/>
            <person name="Iobst S."/>
            <person name="de Vazeille A.R."/>
            <person name="Buell C.R."/>
            <person name="Ying K."/>
            <person name="Li Y."/>
            <person name="Lu T."/>
            <person name="Huang Y."/>
            <person name="Zhao Q."/>
            <person name="Feng Q."/>
            <person name="Zhang L."/>
            <person name="Zhu J."/>
            <person name="Weng Q."/>
            <person name="Mu J."/>
            <person name="Lu Y."/>
            <person name="Fan D."/>
            <person name="Liu Y."/>
            <person name="Guan J."/>
            <person name="Zhang Y."/>
            <person name="Yu S."/>
            <person name="Liu X."/>
            <person name="Zhang Y."/>
            <person name="Hong G."/>
            <person name="Han B."/>
            <person name="Choisne N."/>
            <person name="Demange N."/>
            <person name="Orjeda G."/>
            <person name="Samain S."/>
            <person name="Cattolico L."/>
            <person name="Pelletier E."/>
            <person name="Couloux A."/>
            <person name="Segurens B."/>
            <person name="Wincker P."/>
            <person name="D'Hont A."/>
            <person name="Scarpelli C."/>
            <person name="Weissenbach J."/>
            <person name="Salanoubat M."/>
            <person name="Quetier F."/>
            <person name="Yu Y."/>
            <person name="Kim H.R."/>
            <person name="Rambo T."/>
            <person name="Currie J."/>
            <person name="Collura K."/>
            <person name="Luo M."/>
            <person name="Yang T."/>
            <person name="Ammiraju J.S.S."/>
            <person name="Engler F."/>
            <person name="Soderlund C."/>
            <person name="Wing R.A."/>
            <person name="Palmer L.E."/>
            <person name="de la Bastide M."/>
            <person name="Spiegel L."/>
            <person name="Nascimento L."/>
            <person name="Zutavern T."/>
            <person name="O'Shaughnessy A."/>
            <person name="Dike S."/>
            <person name="Dedhia N."/>
            <person name="Preston R."/>
            <person name="Balija V."/>
            <person name="McCombie W.R."/>
            <person name="Chow T."/>
            <person name="Chen H."/>
            <person name="Chung M."/>
            <person name="Chen C."/>
            <person name="Shaw J."/>
            <person name="Wu H."/>
            <person name="Hsiao K."/>
            <person name="Chao Y."/>
            <person name="Chu M."/>
            <person name="Cheng C."/>
            <person name="Hour A."/>
            <person name="Lee P."/>
            <person name="Lin S."/>
            <person name="Lin Y."/>
            <person name="Liou J."/>
            <person name="Liu S."/>
            <person name="Hsing Y."/>
            <person name="Raghuvanshi S."/>
            <person name="Mohanty A."/>
            <person name="Bharti A.K."/>
            <person name="Gaur A."/>
            <person name="Gupta V."/>
            <person name="Kumar D."/>
            <person name="Ravi V."/>
            <person name="Vij S."/>
            <person name="Kapur A."/>
            <person name="Khurana P."/>
            <person name="Khurana P."/>
            <person name="Khurana J.P."/>
            <person name="Tyagi A.K."/>
            <person name="Gaikwad K."/>
            <person name="Singh A."/>
            <person name="Dalal V."/>
            <person name="Srivastava S."/>
            <person name="Dixit A."/>
            <person name="Pal A.K."/>
            <person name="Ghazi I.A."/>
            <person name="Yadav M."/>
            <person name="Pandit A."/>
            <person name="Bhargava A."/>
            <person name="Sureshbabu K."/>
            <person name="Batra K."/>
            <person name="Sharma T.R."/>
            <person name="Mohapatra T."/>
            <person name="Singh N.K."/>
            <person name="Messing J."/>
            <person name="Nelson A.B."/>
            <person name="Fuks G."/>
            <person name="Kavchok S."/>
            <person name="Keizer G."/>
            <person name="Linton E."/>
            <person name="Llaca V."/>
            <person name="Song R."/>
            <person name="Tanyolac B."/>
            <person name="Young S."/>
            <person name="Ho-Il K."/>
            <person name="Hahn J.H."/>
            <person name="Sangsakoo G."/>
            <person name="Vanavichit A."/>
            <person name="de Mattos Luiz.A.T."/>
            <person name="Zimmer P.D."/>
            <person name="Malone G."/>
            <person name="Dellagostin O."/>
            <person name="de Oliveira A.C."/>
            <person name="Bevan M."/>
            <person name="Bancroft I."/>
            <person name="Minx P."/>
            <person name="Cordum H."/>
            <person name="Wilson R."/>
            <person name="Cheng Z."/>
            <person name="Jin W."/>
            <person name="Jiang J."/>
            <person name="Leong S.A."/>
            <person name="Iwama H."/>
            <person name="Gojobori T."/>
            <person name="Itoh T."/>
            <person name="Niimura Y."/>
            <person name="Fujii Y."/>
            <person name="Habara T."/>
            <person name="Sakai H."/>
            <person name="Sato Y."/>
            <person name="Wilson G."/>
            <person name="Kumar K."/>
            <person name="McCouch S."/>
            <person name="Juretic N."/>
            <person name="Hoen D."/>
            <person name="Wright S."/>
            <person name="Bruskiewich R."/>
            <person name="Bureau T."/>
            <person name="Miyao A."/>
            <person name="Hirochika H."/>
            <person name="Nishikawa T."/>
            <person name="Kadowaki K."/>
            <person name="Sugiura M."/>
            <person name="Burr B."/>
            <person name="Sasaki T."/>
        </authorList>
    </citation>
    <scope>NUCLEOTIDE SEQUENCE [LARGE SCALE GENOMIC DNA]</scope>
    <source>
        <strain evidence="3">cv. Nipponbare</strain>
    </source>
</reference>
<reference evidence="2 3" key="2">
    <citation type="journal article" date="2013" name="Plant Cell Physiol.">
        <title>Rice Annotation Project Database (RAP-DB): an integrative and interactive database for rice genomics.</title>
        <authorList>
            <person name="Sakai H."/>
            <person name="Lee S.S."/>
            <person name="Tanaka T."/>
            <person name="Numa H."/>
            <person name="Kim J."/>
            <person name="Kawahara Y."/>
            <person name="Wakimoto H."/>
            <person name="Yang C.C."/>
            <person name="Iwamoto M."/>
            <person name="Abe T."/>
            <person name="Yamada Y."/>
            <person name="Muto A."/>
            <person name="Inokuchi H."/>
            <person name="Ikemura T."/>
            <person name="Matsumoto T."/>
            <person name="Sasaki T."/>
            <person name="Itoh T."/>
        </authorList>
    </citation>
    <scope>NUCLEOTIDE SEQUENCE [LARGE SCALE GENOMIC DNA]</scope>
    <source>
        <strain evidence="3">cv. Nipponbare</strain>
    </source>
</reference>
<gene>
    <name evidence="2" type="ordered locus">Os11g0545000</name>
    <name evidence="2" type="ORF">OSNPB_110545000</name>
</gene>
<protein>
    <submittedName>
        <fullName evidence="2">Os11g0545000 protein</fullName>
    </submittedName>
</protein>
<dbReference type="EMBL" id="AP014967">
    <property type="protein sequence ID" value="BAT14369.1"/>
    <property type="molecule type" value="Genomic_DNA"/>
</dbReference>
<keyword evidence="1" id="KW-0812">Transmembrane</keyword>
<organism evidence="2 3">
    <name type="scientific">Oryza sativa subsp. japonica</name>
    <name type="common">Rice</name>
    <dbReference type="NCBI Taxonomy" id="39947"/>
    <lineage>
        <taxon>Eukaryota</taxon>
        <taxon>Viridiplantae</taxon>
        <taxon>Streptophyta</taxon>
        <taxon>Embryophyta</taxon>
        <taxon>Tracheophyta</taxon>
        <taxon>Spermatophyta</taxon>
        <taxon>Magnoliopsida</taxon>
        <taxon>Liliopsida</taxon>
        <taxon>Poales</taxon>
        <taxon>Poaceae</taxon>
        <taxon>BOP clade</taxon>
        <taxon>Oryzoideae</taxon>
        <taxon>Oryzeae</taxon>
        <taxon>Oryzinae</taxon>
        <taxon>Oryza</taxon>
        <taxon>Oryza sativa</taxon>
    </lineage>
</organism>
<feature type="transmembrane region" description="Helical" evidence="1">
    <location>
        <begin position="26"/>
        <end position="47"/>
    </location>
</feature>
<feature type="non-terminal residue" evidence="2">
    <location>
        <position position="1"/>
    </location>
</feature>
<keyword evidence="3" id="KW-1185">Reference proteome</keyword>
<name>A0A0P0Y2Z3_ORYSJ</name>
<evidence type="ECO:0000256" key="1">
    <source>
        <dbReference type="SAM" id="Phobius"/>
    </source>
</evidence>
<reference evidence="2 3" key="3">
    <citation type="journal article" date="2013" name="Rice">
        <title>Improvement of the Oryza sativa Nipponbare reference genome using next generation sequence and optical map data.</title>
        <authorList>
            <person name="Kawahara Y."/>
            <person name="de la Bastide M."/>
            <person name="Hamilton J.P."/>
            <person name="Kanamori H."/>
            <person name="McCombie W.R."/>
            <person name="Ouyang S."/>
            <person name="Schwartz D.C."/>
            <person name="Tanaka T."/>
            <person name="Wu J."/>
            <person name="Zhou S."/>
            <person name="Childs K.L."/>
            <person name="Davidson R.M."/>
            <person name="Lin H."/>
            <person name="Quesada-Ocampo L."/>
            <person name="Vaillancourt B."/>
            <person name="Sakai H."/>
            <person name="Lee S.S."/>
            <person name="Kim J."/>
            <person name="Numa H."/>
            <person name="Itoh T."/>
            <person name="Buell C.R."/>
            <person name="Matsumoto T."/>
        </authorList>
    </citation>
    <scope>NUCLEOTIDE SEQUENCE [LARGE SCALE GENOMIC DNA]</scope>
    <source>
        <strain evidence="3">cv. Nipponbare</strain>
    </source>
</reference>
<sequence length="99" mass="11164">SSLLTQFCSTSVSFTGAVDFVKNHGLYLLLLETPSGFSIFSLCGVYIHLPDAIQVGVLLSSFFPFWLNNIIYVLAYSCRCVPLYYPEYLGDVRYLQVFT</sequence>
<evidence type="ECO:0000313" key="3">
    <source>
        <dbReference type="Proteomes" id="UP000059680"/>
    </source>
</evidence>
<feature type="transmembrane region" description="Helical" evidence="1">
    <location>
        <begin position="53"/>
        <end position="75"/>
    </location>
</feature>